<reference evidence="3 4" key="1">
    <citation type="submission" date="2018-04" db="EMBL/GenBank/DDBJ databases">
        <authorList>
            <person name="Vogel A."/>
        </authorList>
    </citation>
    <scope>NUCLEOTIDE SEQUENCE [LARGE SCALE GENOMIC DNA]</scope>
</reference>
<feature type="compositionally biased region" description="Low complexity" evidence="2">
    <location>
        <begin position="122"/>
        <end position="133"/>
    </location>
</feature>
<evidence type="ECO:0000313" key="3">
    <source>
        <dbReference type="EMBL" id="VFQ97985.1"/>
    </source>
</evidence>
<feature type="compositionally biased region" description="Basic and acidic residues" evidence="2">
    <location>
        <begin position="102"/>
        <end position="119"/>
    </location>
</feature>
<dbReference type="EMBL" id="OOIL02006556">
    <property type="protein sequence ID" value="VFQ97985.1"/>
    <property type="molecule type" value="Genomic_DNA"/>
</dbReference>
<organism evidence="3 4">
    <name type="scientific">Cuscuta campestris</name>
    <dbReference type="NCBI Taxonomy" id="132261"/>
    <lineage>
        <taxon>Eukaryota</taxon>
        <taxon>Viridiplantae</taxon>
        <taxon>Streptophyta</taxon>
        <taxon>Embryophyta</taxon>
        <taxon>Tracheophyta</taxon>
        <taxon>Spermatophyta</taxon>
        <taxon>Magnoliopsida</taxon>
        <taxon>eudicotyledons</taxon>
        <taxon>Gunneridae</taxon>
        <taxon>Pentapetalae</taxon>
        <taxon>asterids</taxon>
        <taxon>lamiids</taxon>
        <taxon>Solanales</taxon>
        <taxon>Convolvulaceae</taxon>
        <taxon>Cuscuteae</taxon>
        <taxon>Cuscuta</taxon>
        <taxon>Cuscuta subgen. Grammica</taxon>
        <taxon>Cuscuta sect. Cleistogrammica</taxon>
    </lineage>
</organism>
<feature type="region of interest" description="Disordered" evidence="2">
    <location>
        <begin position="35"/>
        <end position="69"/>
    </location>
</feature>
<feature type="coiled-coil region" evidence="1">
    <location>
        <begin position="409"/>
        <end position="436"/>
    </location>
</feature>
<protein>
    <submittedName>
        <fullName evidence="3">Uncharacterized protein</fullName>
    </submittedName>
</protein>
<feature type="compositionally biased region" description="Basic and acidic residues" evidence="2">
    <location>
        <begin position="160"/>
        <end position="174"/>
    </location>
</feature>
<name>A0A484N9F4_9ASTE</name>
<evidence type="ECO:0000313" key="4">
    <source>
        <dbReference type="Proteomes" id="UP000595140"/>
    </source>
</evidence>
<keyword evidence="4" id="KW-1185">Reference proteome</keyword>
<keyword evidence="1" id="KW-0175">Coiled coil</keyword>
<gene>
    <name evidence="3" type="ORF">CCAM_LOCUS39761</name>
</gene>
<feature type="coiled-coil region" evidence="1">
    <location>
        <begin position="279"/>
        <end position="373"/>
    </location>
</feature>
<feature type="region of interest" description="Disordered" evidence="2">
    <location>
        <begin position="93"/>
        <end position="185"/>
    </location>
</feature>
<accession>A0A484N9F4</accession>
<evidence type="ECO:0000256" key="2">
    <source>
        <dbReference type="SAM" id="MobiDB-lite"/>
    </source>
</evidence>
<sequence length="440" mass="48602">MLCEVPTELHSSLVTPLRLRLFALRAFLRSCRELERREPGVSSPGRSKAPPTVESHPVEGPSKSQAQGDTTALAICTQSAALEAVPISAILGLRRPTPSQKRPREGVTDDDFLPKKSKGDGAPASPSPLATSSELQRATGRSQPVVENTSPPTATTPQGMEKEIGGQKEPEEQHSTAAPPTFNLPIRCRFTPQTYPVFKEGWAGFSRGLNSLKASHSTIQFNLEKMKGLVQDSIIPEARPDLLALDVLHSMEQTQQSLLTLTEEYLGGEWGNYRAMVVLKDKELAARALQQKVGFLEQQVHALQEENSRLKADASTELLAERSRVKSLQEQIATYKGSTQDLETQFNKLRAQISNLELKVSALEGKEGSLKAELVERDSQIFELEKSLREARQEGAHFSEVMLKHLGLKRDALQKLEKERNIVKELRLKVGELEKTGASH</sequence>
<dbReference type="Gene3D" id="1.20.5.340">
    <property type="match status" value="1"/>
</dbReference>
<evidence type="ECO:0000256" key="1">
    <source>
        <dbReference type="SAM" id="Coils"/>
    </source>
</evidence>
<feature type="compositionally biased region" description="Polar residues" evidence="2">
    <location>
        <begin position="134"/>
        <end position="158"/>
    </location>
</feature>
<dbReference type="Proteomes" id="UP000595140">
    <property type="component" value="Unassembled WGS sequence"/>
</dbReference>
<dbReference type="AlphaFoldDB" id="A0A484N9F4"/>
<proteinExistence type="predicted"/>